<feature type="signal peptide" evidence="1">
    <location>
        <begin position="1"/>
        <end position="17"/>
    </location>
</feature>
<evidence type="ECO:0000259" key="2">
    <source>
        <dbReference type="Pfam" id="PF06283"/>
    </source>
</evidence>
<dbReference type="AlphaFoldDB" id="A0A1C4FTI5"/>
<keyword evidence="1" id="KW-0732">Signal</keyword>
<dbReference type="PANTHER" id="PTHR40469">
    <property type="entry name" value="SECRETED GLYCOSYL HYDROLASE"/>
    <property type="match status" value="1"/>
</dbReference>
<dbReference type="InterPro" id="IPR029010">
    <property type="entry name" value="ThuA-like"/>
</dbReference>
<accession>A0A1C4FTI5</accession>
<proteinExistence type="predicted"/>
<dbReference type="EMBL" id="FMAR01000017">
    <property type="protein sequence ID" value="SCC59317.1"/>
    <property type="molecule type" value="Genomic_DNA"/>
</dbReference>
<evidence type="ECO:0000313" key="4">
    <source>
        <dbReference type="Proteomes" id="UP000242818"/>
    </source>
</evidence>
<dbReference type="Pfam" id="PF06283">
    <property type="entry name" value="ThuA"/>
    <property type="match status" value="1"/>
</dbReference>
<dbReference type="Proteomes" id="UP000242818">
    <property type="component" value="Unassembled WGS sequence"/>
</dbReference>
<feature type="domain" description="ThuA-like" evidence="2">
    <location>
        <begin position="21"/>
        <end position="232"/>
    </location>
</feature>
<dbReference type="RefSeq" id="WP_089714909.1">
    <property type="nucleotide sequence ID" value="NZ_FMAR01000017.1"/>
</dbReference>
<evidence type="ECO:0000256" key="1">
    <source>
        <dbReference type="SAM" id="SignalP"/>
    </source>
</evidence>
<gene>
    <name evidence="3" type="ORF">GA0116948_11711</name>
</gene>
<dbReference type="STRING" id="1335309.GA0116948_11711"/>
<dbReference type="SUPFAM" id="SSF52317">
    <property type="entry name" value="Class I glutamine amidotransferase-like"/>
    <property type="match status" value="1"/>
</dbReference>
<feature type="chain" id="PRO_5008692097" evidence="1">
    <location>
        <begin position="18"/>
        <end position="250"/>
    </location>
</feature>
<keyword evidence="4" id="KW-1185">Reference proteome</keyword>
<name>A0A1C4FTI5_9BACT</name>
<dbReference type="PANTHER" id="PTHR40469:SF2">
    <property type="entry name" value="GALACTOSE-BINDING DOMAIN-LIKE SUPERFAMILY PROTEIN"/>
    <property type="match status" value="1"/>
</dbReference>
<dbReference type="InterPro" id="IPR029062">
    <property type="entry name" value="Class_I_gatase-like"/>
</dbReference>
<evidence type="ECO:0000313" key="3">
    <source>
        <dbReference type="EMBL" id="SCC59317.1"/>
    </source>
</evidence>
<sequence>MKKIIFCCFLWTLGAHAQTPRVLVFSKTLRYHHVSIAAGNVAIQRLGLENGFQVDTTTNAAYFTEDSLRHYAAVIFLSTTGNVLDTAQQADLERYIQAGGGYVGIHSASATETDWPWYGHLVGAVFNGHPPQPVPGTVVVAAVNHPATLGMPLRWQRTDEWYNFRNRIDSLQVLLLADETTYAGGTNGTYHPLAWYHNYDGGRSFYTALGHLPEHYQDSLFLHHVLVGIQYAIGQNHLDYGKAYTKRILQ</sequence>
<dbReference type="OrthoDB" id="9816308at2"/>
<reference evidence="3 4" key="1">
    <citation type="submission" date="2016-08" db="EMBL/GenBank/DDBJ databases">
        <authorList>
            <person name="Seilhamer J.J."/>
        </authorList>
    </citation>
    <scope>NUCLEOTIDE SEQUENCE [LARGE SCALE GENOMIC DNA]</scope>
    <source>
        <strain evidence="3 4">A37T2</strain>
    </source>
</reference>
<dbReference type="Gene3D" id="3.40.50.880">
    <property type="match status" value="1"/>
</dbReference>
<organism evidence="3 4">
    <name type="scientific">Chitinophaga costaii</name>
    <dbReference type="NCBI Taxonomy" id="1335309"/>
    <lineage>
        <taxon>Bacteria</taxon>
        <taxon>Pseudomonadati</taxon>
        <taxon>Bacteroidota</taxon>
        <taxon>Chitinophagia</taxon>
        <taxon>Chitinophagales</taxon>
        <taxon>Chitinophagaceae</taxon>
        <taxon>Chitinophaga</taxon>
    </lineage>
</organism>
<protein>
    <submittedName>
        <fullName evidence="3">Cytochrome c</fullName>
    </submittedName>
</protein>